<sequence>MLLRESISTVILMLGGGATSITNVTGEGALTILVNKMSLREYKTHSN</sequence>
<gene>
    <name evidence="1" type="ORF">BAOM_0254</name>
</gene>
<accession>A0A3Q9RJD2</accession>
<dbReference type="KEGG" id="pasa:BAOM_0254"/>
<proteinExistence type="predicted"/>
<dbReference type="Proteomes" id="UP000283095">
    <property type="component" value="Chromosome"/>
</dbReference>
<evidence type="ECO:0000313" key="1">
    <source>
        <dbReference type="EMBL" id="AZV40942.1"/>
    </source>
</evidence>
<dbReference type="EMBL" id="CP026095">
    <property type="protein sequence ID" value="AZV40942.1"/>
    <property type="molecule type" value="Genomic_DNA"/>
</dbReference>
<protein>
    <submittedName>
        <fullName evidence="1">Uncharacterized protein</fullName>
    </submittedName>
</protein>
<name>A0A3Q9RJD2_9BACI</name>
<evidence type="ECO:0000313" key="2">
    <source>
        <dbReference type="Proteomes" id="UP000283095"/>
    </source>
</evidence>
<organism evidence="1 2">
    <name type="scientific">Peribacillus asahii</name>
    <dbReference type="NCBI Taxonomy" id="228899"/>
    <lineage>
        <taxon>Bacteria</taxon>
        <taxon>Bacillati</taxon>
        <taxon>Bacillota</taxon>
        <taxon>Bacilli</taxon>
        <taxon>Bacillales</taxon>
        <taxon>Bacillaceae</taxon>
        <taxon>Peribacillus</taxon>
    </lineage>
</organism>
<reference evidence="1 2" key="1">
    <citation type="submission" date="2018-01" db="EMBL/GenBank/DDBJ databases">
        <title>Bacillus asahii Genome sequencing and assembly.</title>
        <authorList>
            <person name="Jiang H."/>
            <person name="Feng Y."/>
            <person name="Zhao F."/>
            <person name="Lin X."/>
        </authorList>
    </citation>
    <scope>NUCLEOTIDE SEQUENCE [LARGE SCALE GENOMIC DNA]</scope>
    <source>
        <strain evidence="1 2">OM18</strain>
    </source>
</reference>
<dbReference type="AlphaFoldDB" id="A0A3Q9RJD2"/>